<gene>
    <name evidence="6" type="ordered locus">Cpha266_0979</name>
</gene>
<evidence type="ECO:0000259" key="5">
    <source>
        <dbReference type="PROSITE" id="PS51352"/>
    </source>
</evidence>
<dbReference type="PROSITE" id="PS51352">
    <property type="entry name" value="THIOREDOXIN_2"/>
    <property type="match status" value="1"/>
</dbReference>
<dbReference type="CDD" id="cd02947">
    <property type="entry name" value="TRX_family"/>
    <property type="match status" value="1"/>
</dbReference>
<name>A1BF49_CHLPD</name>
<dbReference type="PANTHER" id="PTHR45663:SF11">
    <property type="entry name" value="GEO12009P1"/>
    <property type="match status" value="1"/>
</dbReference>
<feature type="domain" description="Thioredoxin" evidence="5">
    <location>
        <begin position="1"/>
        <end position="102"/>
    </location>
</feature>
<dbReference type="PRINTS" id="PR00421">
    <property type="entry name" value="THIOREDOXIN"/>
</dbReference>
<accession>A1BF49</accession>
<dbReference type="KEGG" id="cph:Cpha266_0979"/>
<keyword evidence="3" id="KW-1015">Disulfide bond</keyword>
<dbReference type="PROSITE" id="PS00194">
    <property type="entry name" value="THIOREDOXIN_1"/>
    <property type="match status" value="1"/>
</dbReference>
<evidence type="ECO:0000256" key="3">
    <source>
        <dbReference type="ARBA" id="ARBA00023157"/>
    </source>
</evidence>
<evidence type="ECO:0000256" key="2">
    <source>
        <dbReference type="ARBA" id="ARBA00022982"/>
    </source>
</evidence>
<dbReference type="SUPFAM" id="SSF48452">
    <property type="entry name" value="TPR-like"/>
    <property type="match status" value="1"/>
</dbReference>
<evidence type="ECO:0000256" key="4">
    <source>
        <dbReference type="ARBA" id="ARBA00023284"/>
    </source>
</evidence>
<dbReference type="InterPro" id="IPR013766">
    <property type="entry name" value="Thioredoxin_domain"/>
</dbReference>
<dbReference type="Gene3D" id="1.25.40.10">
    <property type="entry name" value="Tetratricopeptide repeat domain"/>
    <property type="match status" value="1"/>
</dbReference>
<dbReference type="eggNOG" id="COG3118">
    <property type="taxonomic scope" value="Bacteria"/>
</dbReference>
<dbReference type="EMBL" id="CP000492">
    <property type="protein sequence ID" value="ABL65026.1"/>
    <property type="molecule type" value="Genomic_DNA"/>
</dbReference>
<dbReference type="Gene3D" id="3.40.30.10">
    <property type="entry name" value="Glutaredoxin"/>
    <property type="match status" value="1"/>
</dbReference>
<reference evidence="6 7" key="1">
    <citation type="submission" date="2006-12" db="EMBL/GenBank/DDBJ databases">
        <title>Complete sequence of Chlorobium phaeobacteroides DSM 266.</title>
        <authorList>
            <consortium name="US DOE Joint Genome Institute"/>
            <person name="Copeland A."/>
            <person name="Lucas S."/>
            <person name="Lapidus A."/>
            <person name="Barry K."/>
            <person name="Detter J.C."/>
            <person name="Glavina del Rio T."/>
            <person name="Hammon N."/>
            <person name="Israni S."/>
            <person name="Pitluck S."/>
            <person name="Goltsman E."/>
            <person name="Schmutz J."/>
            <person name="Larimer F."/>
            <person name="Land M."/>
            <person name="Hauser L."/>
            <person name="Mikhailova N."/>
            <person name="Li T."/>
            <person name="Overmann J."/>
            <person name="Bryant D.A."/>
            <person name="Richardson P."/>
        </authorList>
    </citation>
    <scope>NUCLEOTIDE SEQUENCE [LARGE SCALE GENOMIC DNA]</scope>
    <source>
        <strain evidence="6 7">DSM 266</strain>
    </source>
</reference>
<dbReference type="GO" id="GO:0005737">
    <property type="term" value="C:cytoplasm"/>
    <property type="evidence" value="ECO:0007669"/>
    <property type="project" value="TreeGrafter"/>
</dbReference>
<organism evidence="6 7">
    <name type="scientific">Chlorobium phaeobacteroides (strain DSM 266 / SMG 266 / 2430)</name>
    <dbReference type="NCBI Taxonomy" id="290317"/>
    <lineage>
        <taxon>Bacteria</taxon>
        <taxon>Pseudomonadati</taxon>
        <taxon>Chlorobiota</taxon>
        <taxon>Chlorobiia</taxon>
        <taxon>Chlorobiales</taxon>
        <taxon>Chlorobiaceae</taxon>
        <taxon>Chlorobium/Pelodictyon group</taxon>
        <taxon>Chlorobium</taxon>
    </lineage>
</organism>
<dbReference type="Proteomes" id="UP000008701">
    <property type="component" value="Chromosome"/>
</dbReference>
<keyword evidence="2" id="KW-0249">Electron transport</keyword>
<dbReference type="AlphaFoldDB" id="A1BF49"/>
<dbReference type="SUPFAM" id="SSF52833">
    <property type="entry name" value="Thioredoxin-like"/>
    <property type="match status" value="1"/>
</dbReference>
<keyword evidence="1" id="KW-0813">Transport</keyword>
<dbReference type="InterPro" id="IPR036249">
    <property type="entry name" value="Thioredoxin-like_sf"/>
</dbReference>
<dbReference type="Pfam" id="PF00085">
    <property type="entry name" value="Thioredoxin"/>
    <property type="match status" value="1"/>
</dbReference>
<keyword evidence="7" id="KW-1185">Reference proteome</keyword>
<evidence type="ECO:0000313" key="7">
    <source>
        <dbReference type="Proteomes" id="UP000008701"/>
    </source>
</evidence>
<evidence type="ECO:0000256" key="1">
    <source>
        <dbReference type="ARBA" id="ARBA00022448"/>
    </source>
</evidence>
<protein>
    <submittedName>
        <fullName evidence="6">Thioredoxin domain</fullName>
    </submittedName>
</protein>
<evidence type="ECO:0000313" key="6">
    <source>
        <dbReference type="EMBL" id="ABL65026.1"/>
    </source>
</evidence>
<sequence>MFDFQVEVIEQSHTLPVLVDFWAEWCAPCRMLGPVLEKLAAKYTGSWRLVKINTGEFPELAERYQVRGIPDVKLFVAGEAVDGFSGALSEYQIEQWLKKAVPDPYARTVALAETLLAEGRKVDAKRLLEDVLRESPDNLQALALQARILLFCEPEEALRLITLLNDEPDYAELSETVRVIGRLLMQEEANFADSPVKDSYLAAIAAIRSEHYDEAIEQFIQVLREDRYYDDDGSRKACIALFRYLGQEHPVTLRHRRAFDRSF</sequence>
<dbReference type="GO" id="GO:0015035">
    <property type="term" value="F:protein-disulfide reductase activity"/>
    <property type="evidence" value="ECO:0007669"/>
    <property type="project" value="TreeGrafter"/>
</dbReference>
<dbReference type="HOGENOM" id="CLU_046120_1_1_10"/>
<dbReference type="STRING" id="290317.Cpha266_0979"/>
<dbReference type="Pfam" id="PF14561">
    <property type="entry name" value="TPR_20"/>
    <property type="match status" value="1"/>
</dbReference>
<dbReference type="GO" id="GO:0006950">
    <property type="term" value="P:response to stress"/>
    <property type="evidence" value="ECO:0007669"/>
    <property type="project" value="UniProtKB-ARBA"/>
</dbReference>
<keyword evidence="4" id="KW-0676">Redox-active center</keyword>
<dbReference type="InterPro" id="IPR017937">
    <property type="entry name" value="Thioredoxin_CS"/>
</dbReference>
<dbReference type="InterPro" id="IPR011990">
    <property type="entry name" value="TPR-like_helical_dom_sf"/>
</dbReference>
<proteinExistence type="predicted"/>
<dbReference type="PANTHER" id="PTHR45663">
    <property type="entry name" value="GEO12009P1"/>
    <property type="match status" value="1"/>
</dbReference>